<feature type="region of interest" description="Disordered" evidence="1">
    <location>
        <begin position="1"/>
        <end position="28"/>
    </location>
</feature>
<dbReference type="AlphaFoldDB" id="A0A195FH03"/>
<sequence>MLVERCEGEGGQNESANEQLRDGKDAHSSCRGDCANVRGKVLCRVLPDLTTPPLPSRVDLVVARSD</sequence>
<dbReference type="Proteomes" id="UP000078541">
    <property type="component" value="Unassembled WGS sequence"/>
</dbReference>
<dbReference type="EMBL" id="KQ981560">
    <property type="protein sequence ID" value="KYN39965.1"/>
    <property type="molecule type" value="Genomic_DNA"/>
</dbReference>
<protein>
    <submittedName>
        <fullName evidence="2">Uncharacterized protein</fullName>
    </submittedName>
</protein>
<feature type="compositionally biased region" description="Basic and acidic residues" evidence="1">
    <location>
        <begin position="19"/>
        <end position="28"/>
    </location>
</feature>
<proteinExistence type="predicted"/>
<keyword evidence="3" id="KW-1185">Reference proteome</keyword>
<name>A0A195FH03_9HYME</name>
<evidence type="ECO:0000256" key="1">
    <source>
        <dbReference type="SAM" id="MobiDB-lite"/>
    </source>
</evidence>
<reference evidence="2 3" key="1">
    <citation type="submission" date="2016-03" db="EMBL/GenBank/DDBJ databases">
        <title>Trachymyrmex septentrionalis WGS genome.</title>
        <authorList>
            <person name="Nygaard S."/>
            <person name="Hu H."/>
            <person name="Boomsma J."/>
            <person name="Zhang G."/>
        </authorList>
    </citation>
    <scope>NUCLEOTIDE SEQUENCE [LARGE SCALE GENOMIC DNA]</scope>
    <source>
        <strain evidence="2">Tsep2-gDNA-1</strain>
        <tissue evidence="2">Whole body</tissue>
    </source>
</reference>
<accession>A0A195FH03</accession>
<organism evidence="2 3">
    <name type="scientific">Trachymyrmex septentrionalis</name>
    <dbReference type="NCBI Taxonomy" id="34720"/>
    <lineage>
        <taxon>Eukaryota</taxon>
        <taxon>Metazoa</taxon>
        <taxon>Ecdysozoa</taxon>
        <taxon>Arthropoda</taxon>
        <taxon>Hexapoda</taxon>
        <taxon>Insecta</taxon>
        <taxon>Pterygota</taxon>
        <taxon>Neoptera</taxon>
        <taxon>Endopterygota</taxon>
        <taxon>Hymenoptera</taxon>
        <taxon>Apocrita</taxon>
        <taxon>Aculeata</taxon>
        <taxon>Formicoidea</taxon>
        <taxon>Formicidae</taxon>
        <taxon>Myrmicinae</taxon>
        <taxon>Trachymyrmex</taxon>
    </lineage>
</organism>
<gene>
    <name evidence="2" type="ORF">ALC56_05733</name>
</gene>
<evidence type="ECO:0000313" key="2">
    <source>
        <dbReference type="EMBL" id="KYN39965.1"/>
    </source>
</evidence>
<evidence type="ECO:0000313" key="3">
    <source>
        <dbReference type="Proteomes" id="UP000078541"/>
    </source>
</evidence>